<feature type="compositionally biased region" description="Polar residues" evidence="1">
    <location>
        <begin position="152"/>
        <end position="164"/>
    </location>
</feature>
<evidence type="ECO:0000256" key="1">
    <source>
        <dbReference type="SAM" id="MobiDB-lite"/>
    </source>
</evidence>
<dbReference type="GeneID" id="25318193"/>
<evidence type="ECO:0000259" key="2">
    <source>
        <dbReference type="Pfam" id="PF22874"/>
    </source>
</evidence>
<dbReference type="RefSeq" id="XP_013326738.1">
    <property type="nucleotide sequence ID" value="XM_013471284.1"/>
</dbReference>
<feature type="compositionally biased region" description="Polar residues" evidence="1">
    <location>
        <begin position="211"/>
        <end position="234"/>
    </location>
</feature>
<feature type="compositionally biased region" description="Acidic residues" evidence="1">
    <location>
        <begin position="240"/>
        <end position="253"/>
    </location>
</feature>
<proteinExistence type="predicted"/>
<dbReference type="AlphaFoldDB" id="A0A0F4YQM9"/>
<feature type="domain" description="SBE2/SBE22 middle" evidence="2">
    <location>
        <begin position="406"/>
        <end position="454"/>
    </location>
</feature>
<feature type="compositionally biased region" description="Basic and acidic residues" evidence="1">
    <location>
        <begin position="267"/>
        <end position="282"/>
    </location>
</feature>
<dbReference type="STRING" id="1408163.A0A0F4YQM9"/>
<protein>
    <recommendedName>
        <fullName evidence="2">SBE2/SBE22 middle domain-containing protein</fullName>
    </recommendedName>
</protein>
<name>A0A0F4YQM9_RASE3</name>
<dbReference type="Pfam" id="PF22874">
    <property type="entry name" value="SBE2_M"/>
    <property type="match status" value="1"/>
</dbReference>
<dbReference type="EMBL" id="LASV01000286">
    <property type="protein sequence ID" value="KKA20126.1"/>
    <property type="molecule type" value="Genomic_DNA"/>
</dbReference>
<feature type="non-terminal residue" evidence="3">
    <location>
        <position position="1"/>
    </location>
</feature>
<feature type="compositionally biased region" description="Low complexity" evidence="1">
    <location>
        <begin position="194"/>
        <end position="210"/>
    </location>
</feature>
<accession>A0A0F4YQM9</accession>
<keyword evidence="4" id="KW-1185">Reference proteome</keyword>
<organism evidence="3 4">
    <name type="scientific">Rasamsonia emersonii (strain ATCC 16479 / CBS 393.64 / IMI 116815)</name>
    <dbReference type="NCBI Taxonomy" id="1408163"/>
    <lineage>
        <taxon>Eukaryota</taxon>
        <taxon>Fungi</taxon>
        <taxon>Dikarya</taxon>
        <taxon>Ascomycota</taxon>
        <taxon>Pezizomycotina</taxon>
        <taxon>Eurotiomycetes</taxon>
        <taxon>Eurotiomycetidae</taxon>
        <taxon>Eurotiales</taxon>
        <taxon>Trichocomaceae</taxon>
        <taxon>Rasamsonia</taxon>
    </lineage>
</organism>
<comment type="caution">
    <text evidence="3">The sequence shown here is derived from an EMBL/GenBank/DDBJ whole genome shotgun (WGS) entry which is preliminary data.</text>
</comment>
<dbReference type="OrthoDB" id="289721at2759"/>
<feature type="region of interest" description="Disordered" evidence="1">
    <location>
        <begin position="364"/>
        <end position="443"/>
    </location>
</feature>
<dbReference type="Proteomes" id="UP000053958">
    <property type="component" value="Unassembled WGS sequence"/>
</dbReference>
<evidence type="ECO:0000313" key="3">
    <source>
        <dbReference type="EMBL" id="KKA20126.1"/>
    </source>
</evidence>
<sequence>RFLTGPGRRGAGRSVTRSEGPPLVCFIRFIVYRKKKHPSLACKITMSMATYATPNSPPELSGSKSSKSSSFHTSSHPDGPDVDFADVSNFEDIGLADDPELPYPDAYAYPRPGMRSSSRTRLPTRIHTMPAKSARDLTPGLKKRADPPPLRNQPTGPGAQQTLEPKTRGSRRALTRNASSPSLPLRPSERQRSRSPSPSQPSSAISPSPSGGNTTLSPQTARGLTRKASWQSTRKSVKELEDEYNDSDDELPDDASLWNVPISPRPPQDRPSSRTGSPERRSPRPQPLEHAISAPAGPLSPQRHSRRSPRTSPHAGRARPKPVRSASAGPERGQITPRNPRTYSYNLAMAELSEEVKVLTEALELHADDTERKREEKLQSGKSSRRSSMDSKRGSGSIPDLPPLQKSNIMIDPLPVSKEKEKVLSRTRPSWLPPKDPKEEQRHLREYKKMMAQAREAGSSIV</sequence>
<reference evidence="3 4" key="1">
    <citation type="submission" date="2015-04" db="EMBL/GenBank/DDBJ databases">
        <authorList>
            <person name="Heijne W.H."/>
            <person name="Fedorova N.D."/>
            <person name="Nierman W.C."/>
            <person name="Vollebregt A.W."/>
            <person name="Zhao Z."/>
            <person name="Wu L."/>
            <person name="Kumar M."/>
            <person name="Stam H."/>
            <person name="van den Berg M.A."/>
            <person name="Pel H.J."/>
        </authorList>
    </citation>
    <scope>NUCLEOTIDE SEQUENCE [LARGE SCALE GENOMIC DNA]</scope>
    <source>
        <strain evidence="3 4">CBS 393.64</strain>
    </source>
</reference>
<evidence type="ECO:0000313" key="4">
    <source>
        <dbReference type="Proteomes" id="UP000053958"/>
    </source>
</evidence>
<feature type="region of interest" description="Disordered" evidence="1">
    <location>
        <begin position="53"/>
        <end position="342"/>
    </location>
</feature>
<dbReference type="InterPro" id="IPR053949">
    <property type="entry name" value="SBE2/SBE22_M"/>
</dbReference>
<feature type="compositionally biased region" description="Basic and acidic residues" evidence="1">
    <location>
        <begin position="364"/>
        <end position="379"/>
    </location>
</feature>
<feature type="compositionally biased region" description="Low complexity" evidence="1">
    <location>
        <begin position="61"/>
        <end position="76"/>
    </location>
</feature>
<gene>
    <name evidence="3" type="ORF">T310_5857</name>
</gene>